<evidence type="ECO:0000313" key="2">
    <source>
        <dbReference type="Proteomes" id="UP000703269"/>
    </source>
</evidence>
<evidence type="ECO:0000313" key="1">
    <source>
        <dbReference type="EMBL" id="GJE88216.1"/>
    </source>
</evidence>
<sequence>MEASAPPNALTPAQLTQHILQHPGEECFRHVLAHTGDYEFDADGEVRVRNSVAAPDPTNWGCFQSNVALDIGVLKLDLSTVRSFPVWTAVQQTAPATFSLPQLHTLHISMDQVNEQIHFATRFLTPTLRDLSLLVFPLQRRMCYRSDTPRYSNKPATQLENFLDAVAETWYPSEAARDGLLSIPQLYAAVEPCKELQRLRFVVADVHTAYATYKLLVDMVRSLNQLRALVVARHTAVAPILCLLSDHPALQSFGAFQADFHPGAVTHREDRAAEQVYGEFWIIWDQAADDPATQEPHIALRAPVQTALTALTLEIDPPQFLDVAREWAADGVCCARVESLHLHCTTRESGLEASAAEAHELLALLPSLFPALRTLRAGPLCWSGHKADGAAVRGTRRFCVTAPALRALAPLHALEDLMLEAAYAPCVSAAEWAAVLPSWPRLRVLYLTISQPLFTDAPDAPLDDVLRVFAECAPQIARLLLSAAPVAGAAEGCALPSALRELCVVHDDRVPDCEGFEAFVAELGRRGVDVMCVPVFHVDERPELDEEAAHFDRAFSRRELWTASITGKGYEDALAYFRSTL</sequence>
<dbReference type="Proteomes" id="UP000703269">
    <property type="component" value="Unassembled WGS sequence"/>
</dbReference>
<protein>
    <submittedName>
        <fullName evidence="1">Uncharacterized protein</fullName>
    </submittedName>
</protein>
<gene>
    <name evidence="1" type="ORF">PsYK624_042990</name>
</gene>
<accession>A0A9P3G4Q0</accession>
<organism evidence="1 2">
    <name type="scientific">Phanerochaete sordida</name>
    <dbReference type="NCBI Taxonomy" id="48140"/>
    <lineage>
        <taxon>Eukaryota</taxon>
        <taxon>Fungi</taxon>
        <taxon>Dikarya</taxon>
        <taxon>Basidiomycota</taxon>
        <taxon>Agaricomycotina</taxon>
        <taxon>Agaricomycetes</taxon>
        <taxon>Polyporales</taxon>
        <taxon>Phanerochaetaceae</taxon>
        <taxon>Phanerochaete</taxon>
    </lineage>
</organism>
<comment type="caution">
    <text evidence="1">The sequence shown here is derived from an EMBL/GenBank/DDBJ whole genome shotgun (WGS) entry which is preliminary data.</text>
</comment>
<proteinExistence type="predicted"/>
<keyword evidence="2" id="KW-1185">Reference proteome</keyword>
<name>A0A9P3G4Q0_9APHY</name>
<dbReference type="EMBL" id="BPQB01000008">
    <property type="protein sequence ID" value="GJE88216.1"/>
    <property type="molecule type" value="Genomic_DNA"/>
</dbReference>
<reference evidence="1 2" key="1">
    <citation type="submission" date="2021-08" db="EMBL/GenBank/DDBJ databases">
        <title>Draft Genome Sequence of Phanerochaete sordida strain YK-624.</title>
        <authorList>
            <person name="Mori T."/>
            <person name="Dohra H."/>
            <person name="Suzuki T."/>
            <person name="Kawagishi H."/>
            <person name="Hirai H."/>
        </authorList>
    </citation>
    <scope>NUCLEOTIDE SEQUENCE [LARGE SCALE GENOMIC DNA]</scope>
    <source>
        <strain evidence="1 2">YK-624</strain>
    </source>
</reference>
<dbReference type="AlphaFoldDB" id="A0A9P3G4Q0"/>